<protein>
    <submittedName>
        <fullName evidence="1">Uncharacterized protein</fullName>
    </submittedName>
</protein>
<sequence>MHAVALRLISGFHVNYLRGPHASDPQQKMFKTWLFFPLLASCVFGHYVDEQDYDHVMKRVRQKRDSANFYGGKNGDRGANPLMATPTHDANDCTMNNDTLAKVRLTKYTL</sequence>
<comment type="caution">
    <text evidence="1">The sequence shown here is derived from an EMBL/GenBank/DDBJ whole genome shotgun (WGS) entry which is preliminary data.</text>
</comment>
<reference evidence="1 2" key="1">
    <citation type="journal article" date="2015" name="Genome Biol.">
        <title>Comparative genomics of Steinernema reveals deeply conserved gene regulatory networks.</title>
        <authorList>
            <person name="Dillman A.R."/>
            <person name="Macchietto M."/>
            <person name="Porter C.F."/>
            <person name="Rogers A."/>
            <person name="Williams B."/>
            <person name="Antoshechkin I."/>
            <person name="Lee M.M."/>
            <person name="Goodwin Z."/>
            <person name="Lu X."/>
            <person name="Lewis E.E."/>
            <person name="Goodrich-Blair H."/>
            <person name="Stock S.P."/>
            <person name="Adams B.J."/>
            <person name="Sternberg P.W."/>
            <person name="Mortazavi A."/>
        </authorList>
    </citation>
    <scope>NUCLEOTIDE SEQUENCE [LARGE SCALE GENOMIC DNA]</scope>
    <source>
        <strain evidence="1 2">ALL</strain>
    </source>
</reference>
<evidence type="ECO:0000313" key="2">
    <source>
        <dbReference type="Proteomes" id="UP000298663"/>
    </source>
</evidence>
<name>A0A4U5NIK6_STECR</name>
<dbReference type="EMBL" id="AZBU02000004">
    <property type="protein sequence ID" value="TKR82612.1"/>
    <property type="molecule type" value="Genomic_DNA"/>
</dbReference>
<gene>
    <name evidence="1" type="ORF">L596_016306</name>
</gene>
<dbReference type="AlphaFoldDB" id="A0A4U5NIK6"/>
<keyword evidence="2" id="KW-1185">Reference proteome</keyword>
<reference evidence="1 2" key="2">
    <citation type="journal article" date="2019" name="G3 (Bethesda)">
        <title>Hybrid Assembly of the Genome of the Entomopathogenic Nematode Steinernema carpocapsae Identifies the X-Chromosome.</title>
        <authorList>
            <person name="Serra L."/>
            <person name="Macchietto M."/>
            <person name="Macias-Munoz A."/>
            <person name="McGill C.J."/>
            <person name="Rodriguez I.M."/>
            <person name="Rodriguez B."/>
            <person name="Murad R."/>
            <person name="Mortazavi A."/>
        </authorList>
    </citation>
    <scope>NUCLEOTIDE SEQUENCE [LARGE SCALE GENOMIC DNA]</scope>
    <source>
        <strain evidence="1 2">ALL</strain>
    </source>
</reference>
<dbReference type="Proteomes" id="UP000298663">
    <property type="component" value="Unassembled WGS sequence"/>
</dbReference>
<proteinExistence type="predicted"/>
<accession>A0A4U5NIK6</accession>
<evidence type="ECO:0000313" key="1">
    <source>
        <dbReference type="EMBL" id="TKR82612.1"/>
    </source>
</evidence>
<organism evidence="1 2">
    <name type="scientific">Steinernema carpocapsae</name>
    <name type="common">Entomopathogenic nematode</name>
    <dbReference type="NCBI Taxonomy" id="34508"/>
    <lineage>
        <taxon>Eukaryota</taxon>
        <taxon>Metazoa</taxon>
        <taxon>Ecdysozoa</taxon>
        <taxon>Nematoda</taxon>
        <taxon>Chromadorea</taxon>
        <taxon>Rhabditida</taxon>
        <taxon>Tylenchina</taxon>
        <taxon>Panagrolaimomorpha</taxon>
        <taxon>Strongyloidoidea</taxon>
        <taxon>Steinernematidae</taxon>
        <taxon>Steinernema</taxon>
    </lineage>
</organism>